<comment type="caution">
    <text evidence="1">The sequence shown here is derived from an EMBL/GenBank/DDBJ whole genome shotgun (WGS) entry which is preliminary data.</text>
</comment>
<accession>A0A2W2FE24</accession>
<name>A0A2W2FE24_9ACTN</name>
<protein>
    <submittedName>
        <fullName evidence="1">Uncharacterized protein</fullName>
    </submittedName>
</protein>
<evidence type="ECO:0000313" key="2">
    <source>
        <dbReference type="Proteomes" id="UP000248544"/>
    </source>
</evidence>
<organism evidence="1 2">
    <name type="scientific">Spongiactinospora gelatinilytica</name>
    <dbReference type="NCBI Taxonomy" id="2666298"/>
    <lineage>
        <taxon>Bacteria</taxon>
        <taxon>Bacillati</taxon>
        <taxon>Actinomycetota</taxon>
        <taxon>Actinomycetes</taxon>
        <taxon>Streptosporangiales</taxon>
        <taxon>Streptosporangiaceae</taxon>
        <taxon>Spongiactinospora</taxon>
    </lineage>
</organism>
<dbReference type="AlphaFoldDB" id="A0A2W2FE24"/>
<dbReference type="EMBL" id="POUA01000289">
    <property type="protein sequence ID" value="PZG33843.1"/>
    <property type="molecule type" value="Genomic_DNA"/>
</dbReference>
<evidence type="ECO:0000313" key="1">
    <source>
        <dbReference type="EMBL" id="PZG33843.1"/>
    </source>
</evidence>
<keyword evidence="2" id="KW-1185">Reference proteome</keyword>
<proteinExistence type="predicted"/>
<reference evidence="1 2" key="1">
    <citation type="submission" date="2018-01" db="EMBL/GenBank/DDBJ databases">
        <title>Draft genome sequence of Sphaerisporangium sp. 7K107.</title>
        <authorList>
            <person name="Sahin N."/>
            <person name="Saygin H."/>
            <person name="Ay H."/>
        </authorList>
    </citation>
    <scope>NUCLEOTIDE SEQUENCE [LARGE SCALE GENOMIC DNA]</scope>
    <source>
        <strain evidence="1 2">7K107</strain>
    </source>
</reference>
<dbReference type="Proteomes" id="UP000248544">
    <property type="component" value="Unassembled WGS sequence"/>
</dbReference>
<gene>
    <name evidence="1" type="ORF">C1I98_28420</name>
</gene>
<sequence>MNPYATKLRELNAKRTKTVDDRVAIARVEFEGGMYYQEGIGPYIPAENLFRSLVNGARLIRAGKKVERGVFIATFMLPLLYEGPRDIDALWGSGLSSPFVYLKTVTIAKSKVDRCRPIFHKWAIEAEVLLDPEIIELEEFAQIAQLAGEKEGIGDYRSVFGRYRPEIEKL</sequence>